<feature type="transmembrane region" description="Helical" evidence="1">
    <location>
        <begin position="30"/>
        <end position="48"/>
    </location>
</feature>
<feature type="transmembrane region" description="Helical" evidence="1">
    <location>
        <begin position="60"/>
        <end position="81"/>
    </location>
</feature>
<feature type="transmembrane region" description="Helical" evidence="1">
    <location>
        <begin position="93"/>
        <end position="112"/>
    </location>
</feature>
<dbReference type="AlphaFoldDB" id="A0A934NAE7"/>
<keyword evidence="3" id="KW-1185">Reference proteome</keyword>
<gene>
    <name evidence="2" type="ORF">JF922_25350</name>
</gene>
<evidence type="ECO:0000313" key="2">
    <source>
        <dbReference type="EMBL" id="MBJ7601386.1"/>
    </source>
</evidence>
<dbReference type="EMBL" id="JAEKNR010000242">
    <property type="protein sequence ID" value="MBJ7601386.1"/>
    <property type="molecule type" value="Genomic_DNA"/>
</dbReference>
<sequence length="252" mass="28169">MIERVRPYWLHVYLLVYTALLLVLDAQLSSFWPQCGLGVLTFAVLWLCTRRLEPSQRRQVWLCVVVATGFEIFGSLIWGVYRYRLHNIPLYVPPGHGLVYFFGITAAGTPIFQRYGRRAAMVVLAFCAAWAVGGLTVLPIWTHRLDVQGALCLPVFAWFLLRSPRYALFAAIFIATTDLEIVGTLAGDWYWLPVAPIHHLPSGNPPSAIAGGYCIIDSSVALVIIGLTRLRSLRRFFGRVPQTQPEPSAKAA</sequence>
<keyword evidence="1" id="KW-1133">Transmembrane helix</keyword>
<dbReference type="Proteomes" id="UP000612893">
    <property type="component" value="Unassembled WGS sequence"/>
</dbReference>
<keyword evidence="1" id="KW-0472">Membrane</keyword>
<protein>
    <recommendedName>
        <fullName evidence="4">Integral membrane protein</fullName>
    </recommendedName>
</protein>
<evidence type="ECO:0000313" key="3">
    <source>
        <dbReference type="Proteomes" id="UP000612893"/>
    </source>
</evidence>
<evidence type="ECO:0000256" key="1">
    <source>
        <dbReference type="SAM" id="Phobius"/>
    </source>
</evidence>
<feature type="transmembrane region" description="Helical" evidence="1">
    <location>
        <begin position="168"/>
        <end position="187"/>
    </location>
</feature>
<keyword evidence="1" id="KW-0812">Transmembrane</keyword>
<accession>A0A934NAE7</accession>
<organism evidence="2 3">
    <name type="scientific">Candidatus Nephthysia bennettiae</name>
    <dbReference type="NCBI Taxonomy" id="3127016"/>
    <lineage>
        <taxon>Bacteria</taxon>
        <taxon>Bacillati</taxon>
        <taxon>Candidatus Dormiibacterota</taxon>
        <taxon>Candidatus Dormibacteria</taxon>
        <taxon>Candidatus Dormibacterales</taxon>
        <taxon>Candidatus Dormibacteraceae</taxon>
        <taxon>Candidatus Nephthysia</taxon>
    </lineage>
</organism>
<feature type="transmembrane region" description="Helical" evidence="1">
    <location>
        <begin position="7"/>
        <end position="24"/>
    </location>
</feature>
<feature type="transmembrane region" description="Helical" evidence="1">
    <location>
        <begin position="145"/>
        <end position="161"/>
    </location>
</feature>
<feature type="transmembrane region" description="Helical" evidence="1">
    <location>
        <begin position="119"/>
        <end position="139"/>
    </location>
</feature>
<reference evidence="2" key="1">
    <citation type="submission" date="2020-10" db="EMBL/GenBank/DDBJ databases">
        <title>Ca. Dormibacterota MAGs.</title>
        <authorList>
            <person name="Montgomery K."/>
        </authorList>
    </citation>
    <scope>NUCLEOTIDE SEQUENCE [LARGE SCALE GENOMIC DNA]</scope>
    <source>
        <strain evidence="2">SC8812_S17_10</strain>
    </source>
</reference>
<dbReference type="RefSeq" id="WP_338205600.1">
    <property type="nucleotide sequence ID" value="NZ_JAEKNR010000242.1"/>
</dbReference>
<proteinExistence type="predicted"/>
<comment type="caution">
    <text evidence="2">The sequence shown here is derived from an EMBL/GenBank/DDBJ whole genome shotgun (WGS) entry which is preliminary data.</text>
</comment>
<evidence type="ECO:0008006" key="4">
    <source>
        <dbReference type="Google" id="ProtNLM"/>
    </source>
</evidence>
<feature type="transmembrane region" description="Helical" evidence="1">
    <location>
        <begin position="207"/>
        <end position="227"/>
    </location>
</feature>
<name>A0A934NAE7_9BACT</name>